<dbReference type="Pfam" id="PF00534">
    <property type="entry name" value="Glycos_transf_1"/>
    <property type="match status" value="1"/>
</dbReference>
<evidence type="ECO:0000259" key="2">
    <source>
        <dbReference type="Pfam" id="PF00534"/>
    </source>
</evidence>
<dbReference type="EMBL" id="CP043329">
    <property type="protein sequence ID" value="QEK52206.1"/>
    <property type="molecule type" value="Genomic_DNA"/>
</dbReference>
<dbReference type="GO" id="GO:0009103">
    <property type="term" value="P:lipopolysaccharide biosynthetic process"/>
    <property type="evidence" value="ECO:0007669"/>
    <property type="project" value="TreeGrafter"/>
</dbReference>
<dbReference type="GO" id="GO:0016757">
    <property type="term" value="F:glycosyltransferase activity"/>
    <property type="evidence" value="ECO:0007669"/>
    <property type="project" value="InterPro"/>
</dbReference>
<dbReference type="PANTHER" id="PTHR46401">
    <property type="entry name" value="GLYCOSYLTRANSFERASE WBBK-RELATED"/>
    <property type="match status" value="1"/>
</dbReference>
<dbReference type="InterPro" id="IPR028098">
    <property type="entry name" value="Glyco_trans_4-like_N"/>
</dbReference>
<evidence type="ECO:0000256" key="1">
    <source>
        <dbReference type="ARBA" id="ARBA00022679"/>
    </source>
</evidence>
<accession>A0A5C0VI76</accession>
<dbReference type="Pfam" id="PF13439">
    <property type="entry name" value="Glyco_transf_4"/>
    <property type="match status" value="1"/>
</dbReference>
<feature type="domain" description="Glycosyl transferase family 1" evidence="2">
    <location>
        <begin position="203"/>
        <end position="352"/>
    </location>
</feature>
<dbReference type="PANTHER" id="PTHR46401:SF2">
    <property type="entry name" value="GLYCOSYLTRANSFERASE WBBK-RELATED"/>
    <property type="match status" value="1"/>
</dbReference>
<feature type="domain" description="Glycosyltransferase subfamily 4-like N-terminal" evidence="3">
    <location>
        <begin position="20"/>
        <end position="181"/>
    </location>
</feature>
<evidence type="ECO:0000313" key="5">
    <source>
        <dbReference type="Proteomes" id="UP000323653"/>
    </source>
</evidence>
<gene>
    <name evidence="4" type="ORF">FYC62_11595</name>
</gene>
<keyword evidence="1 4" id="KW-0808">Transferase</keyword>
<dbReference type="Gene3D" id="3.40.50.2000">
    <property type="entry name" value="Glycogen Phosphorylase B"/>
    <property type="match status" value="2"/>
</dbReference>
<dbReference type="SUPFAM" id="SSF53756">
    <property type="entry name" value="UDP-Glycosyltransferase/glycogen phosphorylase"/>
    <property type="match status" value="1"/>
</dbReference>
<reference evidence="4 5" key="1">
    <citation type="submission" date="2019-08" db="EMBL/GenBank/DDBJ databases">
        <title>Pedobacter sp. nov., isolated from Han river, South Korea.</title>
        <authorList>
            <person name="Lee D.-H."/>
            <person name="Kim Y.-S."/>
            <person name="Hwang E.-M."/>
            <person name="Le Tran T.C."/>
            <person name="Cha C.-J."/>
        </authorList>
    </citation>
    <scope>NUCLEOTIDE SEQUENCE [LARGE SCALE GENOMIC DNA]</scope>
    <source>
        <strain evidence="4 5">CJ43</strain>
    </source>
</reference>
<dbReference type="RefSeq" id="WP_149075025.1">
    <property type="nucleotide sequence ID" value="NZ_CP043329.1"/>
</dbReference>
<sequence length="382" mass="44278">MKKVGRVLVNASILSKQLNGVSVYTIEVLKKLINHFQTDKIDFTIYSYDVEHLEFIPQINVEYIRLPAILEKIFCKKRSLHRILWNWLVLKKIALGYDVVYSPSTHGFFAGTSQQVITIHDLICLNYPRQNKMQYFYFKYLVPKIIKKSKVIAISNFTRHEVLTKYNISDNQISTIYNGADHFYNRQSQQVNKSSEVFGFNLKTEKYFLTVGANYPHKNIMMLLEVANSLKGSGYKFVIVGCNGSYRVAVEKAIQEKLLTNIILMPYVSNDELSSLYEYSIANIYISLLEGFGFPPIEASFYKKISFVANTSCMPEIYGDSVIYVDPYNLMDILEKITLFINGDIDQEKYSSHLKKLKLMYEWRKTADSIFDLIINTLNEQN</sequence>
<dbReference type="KEGG" id="pej:FYC62_11595"/>
<evidence type="ECO:0000313" key="4">
    <source>
        <dbReference type="EMBL" id="QEK52206.1"/>
    </source>
</evidence>
<protein>
    <submittedName>
        <fullName evidence="4">Glycosyltransferase family 4 protein</fullName>
    </submittedName>
</protein>
<dbReference type="Proteomes" id="UP000323653">
    <property type="component" value="Chromosome"/>
</dbReference>
<name>A0A5C0VI76_9SPHI</name>
<dbReference type="AlphaFoldDB" id="A0A5C0VI76"/>
<evidence type="ECO:0000259" key="3">
    <source>
        <dbReference type="Pfam" id="PF13439"/>
    </source>
</evidence>
<dbReference type="CDD" id="cd03809">
    <property type="entry name" value="GT4_MtfB-like"/>
    <property type="match status" value="1"/>
</dbReference>
<organism evidence="4 5">
    <name type="scientific">Pedobacter aquae</name>
    <dbReference type="NCBI Taxonomy" id="2605747"/>
    <lineage>
        <taxon>Bacteria</taxon>
        <taxon>Pseudomonadati</taxon>
        <taxon>Bacteroidota</taxon>
        <taxon>Sphingobacteriia</taxon>
        <taxon>Sphingobacteriales</taxon>
        <taxon>Sphingobacteriaceae</taxon>
        <taxon>Pedobacter</taxon>
    </lineage>
</organism>
<proteinExistence type="predicted"/>
<keyword evidence="5" id="KW-1185">Reference proteome</keyword>
<dbReference type="InterPro" id="IPR001296">
    <property type="entry name" value="Glyco_trans_1"/>
</dbReference>